<sequence>MFTNQSAELSLNAPCKSVTAVKADRLESRFLLGGCCIPDDSANRIHVVRYHSDVNVVGLDASLHHPTGPIERLVASPNDRTLVLTLAERSNAVTLYRLPNSVMENSNDLMMDSETTTSATDYATSYSDSYRQDSSHHTYDSGSSSSGVLESKVALESDAQMLDMTWRANSMDLDDPPGMLASSTPGDVLTLDAAGNVQQWDLSMGMAESMHAISAGDNNTKTLPVGCIPRVVWDPHHGSQLAVSWGRAVQFLDLRTAIGIADDFGKGMNMTRAHRYGVTDVDYNPNKPFTLATSGLDGVVQFWDTRNTRRPIMTARGGHSHYAWQVSYNPFHDQLLLSTGTDAIANLWRVSSISSAPLLTLEAENNPMPDDTMESSDAPNVRVARHEASESIYAATWSAADAWMYMTVAYDGRLALHHVPSKEKYKILL</sequence>
<dbReference type="EMBL" id="CAICTM010001129">
    <property type="protein sequence ID" value="CAB9520751.1"/>
    <property type="molecule type" value="Genomic_DNA"/>
</dbReference>
<comment type="similarity">
    <text evidence="1">Belongs to the WD repeat EIPR1 family.</text>
</comment>
<comment type="caution">
    <text evidence="7">The sequence shown here is derived from an EMBL/GenBank/DDBJ whole genome shotgun (WGS) entry which is preliminary data.</text>
</comment>
<evidence type="ECO:0000259" key="6">
    <source>
        <dbReference type="Pfam" id="PF23609"/>
    </source>
</evidence>
<evidence type="ECO:0000256" key="4">
    <source>
        <dbReference type="PROSITE-ProRule" id="PRU00221"/>
    </source>
</evidence>
<protein>
    <submittedName>
        <fullName evidence="7">EARP-interacting protein homolog</fullName>
    </submittedName>
</protein>
<evidence type="ECO:0000256" key="1">
    <source>
        <dbReference type="ARBA" id="ARBA00005672"/>
    </source>
</evidence>
<dbReference type="InterPro" id="IPR040323">
    <property type="entry name" value="EIPR1"/>
</dbReference>
<dbReference type="PROSITE" id="PS50294">
    <property type="entry name" value="WD_REPEATS_REGION"/>
    <property type="match status" value="1"/>
</dbReference>
<reference evidence="7" key="1">
    <citation type="submission" date="2020-06" db="EMBL/GenBank/DDBJ databases">
        <authorList>
            <consortium name="Plant Systems Biology data submission"/>
        </authorList>
    </citation>
    <scope>NUCLEOTIDE SEQUENCE</scope>
    <source>
        <strain evidence="7">D6</strain>
    </source>
</reference>
<dbReference type="InterPro" id="IPR059104">
    <property type="entry name" value="Beta-prop_EIPR1-like"/>
</dbReference>
<organism evidence="7 8">
    <name type="scientific">Seminavis robusta</name>
    <dbReference type="NCBI Taxonomy" id="568900"/>
    <lineage>
        <taxon>Eukaryota</taxon>
        <taxon>Sar</taxon>
        <taxon>Stramenopiles</taxon>
        <taxon>Ochrophyta</taxon>
        <taxon>Bacillariophyta</taxon>
        <taxon>Bacillariophyceae</taxon>
        <taxon>Bacillariophycidae</taxon>
        <taxon>Naviculales</taxon>
        <taxon>Naviculaceae</taxon>
        <taxon>Seminavis</taxon>
    </lineage>
</organism>
<evidence type="ECO:0000256" key="2">
    <source>
        <dbReference type="ARBA" id="ARBA00022574"/>
    </source>
</evidence>
<dbReference type="InterPro" id="IPR015943">
    <property type="entry name" value="WD40/YVTN_repeat-like_dom_sf"/>
</dbReference>
<feature type="domain" description="EIPR1-like beta-propeller" evidence="6">
    <location>
        <begin position="229"/>
        <end position="348"/>
    </location>
</feature>
<dbReference type="InterPro" id="IPR001680">
    <property type="entry name" value="WD40_rpt"/>
</dbReference>
<accession>A0A9N8HNZ8</accession>
<dbReference type="GO" id="GO:0016567">
    <property type="term" value="P:protein ubiquitination"/>
    <property type="evidence" value="ECO:0007669"/>
    <property type="project" value="TreeGrafter"/>
</dbReference>
<dbReference type="PANTHER" id="PTHR14205:SF15">
    <property type="entry name" value="EARP AND GARP COMPLEX-INTERACTING PROTEIN 1"/>
    <property type="match status" value="1"/>
</dbReference>
<dbReference type="AlphaFoldDB" id="A0A9N8HNZ8"/>
<feature type="repeat" description="WD" evidence="4">
    <location>
        <begin position="271"/>
        <end position="313"/>
    </location>
</feature>
<dbReference type="OrthoDB" id="196957at2759"/>
<dbReference type="Proteomes" id="UP001153069">
    <property type="component" value="Unassembled WGS sequence"/>
</dbReference>
<evidence type="ECO:0000256" key="3">
    <source>
        <dbReference type="ARBA" id="ARBA00022737"/>
    </source>
</evidence>
<evidence type="ECO:0000313" key="8">
    <source>
        <dbReference type="Proteomes" id="UP001153069"/>
    </source>
</evidence>
<dbReference type="PANTHER" id="PTHR14205">
    <property type="entry name" value="WD-REPEAT PROTEIN"/>
    <property type="match status" value="1"/>
</dbReference>
<dbReference type="SMART" id="SM00320">
    <property type="entry name" value="WD40"/>
    <property type="match status" value="3"/>
</dbReference>
<evidence type="ECO:0000313" key="7">
    <source>
        <dbReference type="EMBL" id="CAB9520751.1"/>
    </source>
</evidence>
<name>A0A9N8HNZ8_9STRA</name>
<dbReference type="Pfam" id="PF23609">
    <property type="entry name" value="Beta-prop_EIPR1"/>
    <property type="match status" value="1"/>
</dbReference>
<keyword evidence="2 4" id="KW-0853">WD repeat</keyword>
<proteinExistence type="inferred from homology"/>
<gene>
    <name evidence="7" type="ORF">SEMRO_1131_G244610.1</name>
</gene>
<feature type="compositionally biased region" description="Basic and acidic residues" evidence="5">
    <location>
        <begin position="130"/>
        <end position="139"/>
    </location>
</feature>
<dbReference type="SUPFAM" id="SSF50978">
    <property type="entry name" value="WD40 repeat-like"/>
    <property type="match status" value="1"/>
</dbReference>
<feature type="region of interest" description="Disordered" evidence="5">
    <location>
        <begin position="129"/>
        <end position="148"/>
    </location>
</feature>
<dbReference type="PROSITE" id="PS00678">
    <property type="entry name" value="WD_REPEATS_1"/>
    <property type="match status" value="1"/>
</dbReference>
<dbReference type="InterPro" id="IPR036322">
    <property type="entry name" value="WD40_repeat_dom_sf"/>
</dbReference>
<evidence type="ECO:0000256" key="5">
    <source>
        <dbReference type="SAM" id="MobiDB-lite"/>
    </source>
</evidence>
<keyword evidence="8" id="KW-1185">Reference proteome</keyword>
<keyword evidence="3" id="KW-0677">Repeat</keyword>
<dbReference type="InterPro" id="IPR019775">
    <property type="entry name" value="WD40_repeat_CS"/>
</dbReference>
<dbReference type="PROSITE" id="PS50082">
    <property type="entry name" value="WD_REPEATS_2"/>
    <property type="match status" value="1"/>
</dbReference>
<dbReference type="Gene3D" id="2.130.10.10">
    <property type="entry name" value="YVTN repeat-like/Quinoprotein amine dehydrogenase"/>
    <property type="match status" value="1"/>
</dbReference>